<protein>
    <recommendedName>
        <fullName evidence="2 5">Basal-body rod modification protein FlgD</fullName>
    </recommendedName>
</protein>
<evidence type="ECO:0000313" key="8">
    <source>
        <dbReference type="Proteomes" id="UP000228859"/>
    </source>
</evidence>
<gene>
    <name evidence="7" type="ORF">CFH83_01450</name>
</gene>
<keyword evidence="7" id="KW-0282">Flagellum</keyword>
<reference evidence="7 8" key="1">
    <citation type="journal article" date="2017" name="Front. Microbiol.">
        <title>Comparative Genomic Analysis of the Class Epsilonproteobacteria and Proposed Reclassification to Epsilonbacteraeota (phyl. nov.).</title>
        <authorList>
            <person name="Waite D.W."/>
            <person name="Vanwonterghem I."/>
            <person name="Rinke C."/>
            <person name="Parks D.H."/>
            <person name="Zhang Y."/>
            <person name="Takai K."/>
            <person name="Sievert S.M."/>
            <person name="Simon J."/>
            <person name="Campbell B.J."/>
            <person name="Hanson T.E."/>
            <person name="Woyke T."/>
            <person name="Klotz M.G."/>
            <person name="Hugenholtz P."/>
        </authorList>
    </citation>
    <scope>NUCLEOTIDE SEQUENCE [LARGE SCALE GENOMIC DNA]</scope>
    <source>
        <strain evidence="7">UBA12443</strain>
    </source>
</reference>
<evidence type="ECO:0000256" key="5">
    <source>
        <dbReference type="RuleBase" id="RU362076"/>
    </source>
</evidence>
<evidence type="ECO:0000256" key="3">
    <source>
        <dbReference type="ARBA" id="ARBA00022795"/>
    </source>
</evidence>
<evidence type="ECO:0000259" key="6">
    <source>
        <dbReference type="Pfam" id="PF13860"/>
    </source>
</evidence>
<keyword evidence="7" id="KW-0969">Cilium</keyword>
<sequence>MAINAYGAYTTDAAYTGATTAATNVDKSVLGKDDFLKLLLLELKYQDPTAPMDSEKILTQTSQLATLEANENTNKALETLATSLNASLQYTGISAIGKIADTGSNGIVREKGENVDFELYFPDDVTTGKINVLDKDGKTLKTMNVGATQSGVSKYTWDGTNSGGEIVDPGIYYIEATYTKADNTTATTRVGRYPIESIKFDGGVTYAKLGSNYVDFSTISEVTNN</sequence>
<name>A0A2D3WJT7_9BACT</name>
<keyword evidence="7" id="KW-0966">Cell projection</keyword>
<keyword evidence="3 5" id="KW-1005">Bacterial flagellum biogenesis</keyword>
<dbReference type="Pfam" id="PF13860">
    <property type="entry name" value="FlgD_ig"/>
    <property type="match status" value="1"/>
</dbReference>
<organism evidence="7 8">
    <name type="scientific">Sulfuricurvum kujiense</name>
    <dbReference type="NCBI Taxonomy" id="148813"/>
    <lineage>
        <taxon>Bacteria</taxon>
        <taxon>Pseudomonadati</taxon>
        <taxon>Campylobacterota</taxon>
        <taxon>Epsilonproteobacteria</taxon>
        <taxon>Campylobacterales</taxon>
        <taxon>Sulfurimonadaceae</taxon>
        <taxon>Sulfuricurvum</taxon>
    </lineage>
</organism>
<evidence type="ECO:0000256" key="2">
    <source>
        <dbReference type="ARBA" id="ARBA00016013"/>
    </source>
</evidence>
<comment type="similarity">
    <text evidence="1 5">Belongs to the FlgD family.</text>
</comment>
<dbReference type="Pfam" id="PF03963">
    <property type="entry name" value="FlgD"/>
    <property type="match status" value="1"/>
</dbReference>
<dbReference type="GO" id="GO:0044781">
    <property type="term" value="P:bacterial-type flagellum organization"/>
    <property type="evidence" value="ECO:0007669"/>
    <property type="project" value="UniProtKB-UniRule"/>
</dbReference>
<accession>A0A2D3WJT7</accession>
<dbReference type="Proteomes" id="UP000228859">
    <property type="component" value="Unassembled WGS sequence"/>
</dbReference>
<dbReference type="InterPro" id="IPR025965">
    <property type="entry name" value="FlgD/Vpr_Ig-like"/>
</dbReference>
<comment type="caution">
    <text evidence="7">The sequence shown here is derived from an EMBL/GenBank/DDBJ whole genome shotgun (WGS) entry which is preliminary data.</text>
</comment>
<dbReference type="InterPro" id="IPR005648">
    <property type="entry name" value="FlgD"/>
</dbReference>
<dbReference type="EMBL" id="DLUI01000024">
    <property type="protein sequence ID" value="DAB39300.1"/>
    <property type="molecule type" value="Genomic_DNA"/>
</dbReference>
<comment type="function">
    <text evidence="4 5">Required for flagellar hook formation. May act as a scaffolding protein.</text>
</comment>
<dbReference type="Gene3D" id="2.60.40.4070">
    <property type="match status" value="1"/>
</dbReference>
<feature type="domain" description="FlgD/Vpr Ig-like" evidence="6">
    <location>
        <begin position="106"/>
        <end position="182"/>
    </location>
</feature>
<evidence type="ECO:0000313" key="7">
    <source>
        <dbReference type="EMBL" id="DAB39300.1"/>
    </source>
</evidence>
<proteinExistence type="inferred from homology"/>
<dbReference type="RefSeq" id="WP_303662789.1">
    <property type="nucleotide sequence ID" value="NZ_DLUI01000024.1"/>
</dbReference>
<evidence type="ECO:0000256" key="4">
    <source>
        <dbReference type="ARBA" id="ARBA00024746"/>
    </source>
</evidence>
<dbReference type="AlphaFoldDB" id="A0A2D3WJT7"/>
<evidence type="ECO:0000256" key="1">
    <source>
        <dbReference type="ARBA" id="ARBA00010577"/>
    </source>
</evidence>